<proteinExistence type="inferred from homology"/>
<dbReference type="FunFam" id="1.20.58.2220:FF:000001">
    <property type="entry name" value="Formin-like 1, isoform CRA_c"/>
    <property type="match status" value="1"/>
</dbReference>
<reference evidence="7" key="2">
    <citation type="submission" date="2025-09" db="UniProtKB">
        <authorList>
            <consortium name="Ensembl"/>
        </authorList>
    </citation>
    <scope>IDENTIFICATION</scope>
</reference>
<dbReference type="SMART" id="SM01139">
    <property type="entry name" value="Drf_FH3"/>
    <property type="match status" value="1"/>
</dbReference>
<dbReference type="GO" id="GO:0030866">
    <property type="term" value="P:cortical actin cytoskeleton organization"/>
    <property type="evidence" value="ECO:0007669"/>
    <property type="project" value="TreeGrafter"/>
</dbReference>
<dbReference type="Proteomes" id="UP000694543">
    <property type="component" value="Unplaced"/>
</dbReference>
<dbReference type="SUPFAM" id="SSF101447">
    <property type="entry name" value="Formin homology 2 domain (FH2 domain)"/>
    <property type="match status" value="1"/>
</dbReference>
<dbReference type="PROSITE" id="PS51444">
    <property type="entry name" value="FH2"/>
    <property type="match status" value="1"/>
</dbReference>
<dbReference type="GO" id="GO:0008360">
    <property type="term" value="P:regulation of cell shape"/>
    <property type="evidence" value="ECO:0007669"/>
    <property type="project" value="TreeGrafter"/>
</dbReference>
<evidence type="ECO:0000313" key="8">
    <source>
        <dbReference type="Proteomes" id="UP000694543"/>
    </source>
</evidence>
<evidence type="ECO:0000256" key="3">
    <source>
        <dbReference type="SAM" id="MobiDB-lite"/>
    </source>
</evidence>
<comment type="similarity">
    <text evidence="1">Belongs to the formin homology family.</text>
</comment>
<feature type="region of interest" description="Disordered" evidence="3">
    <location>
        <begin position="429"/>
        <end position="450"/>
    </location>
</feature>
<feature type="domain" description="DAD" evidence="4">
    <location>
        <begin position="878"/>
        <end position="915"/>
    </location>
</feature>
<keyword evidence="8" id="KW-1185">Reference proteome</keyword>
<dbReference type="InterPro" id="IPR015425">
    <property type="entry name" value="FH2_Formin"/>
</dbReference>
<dbReference type="InterPro" id="IPR014768">
    <property type="entry name" value="GBD/FH3_dom"/>
</dbReference>
<dbReference type="InterPro" id="IPR043592">
    <property type="entry name" value="FMNL_animal"/>
</dbReference>
<dbReference type="GO" id="GO:0005829">
    <property type="term" value="C:cytosol"/>
    <property type="evidence" value="ECO:0007669"/>
    <property type="project" value="TreeGrafter"/>
</dbReference>
<dbReference type="InterPro" id="IPR016024">
    <property type="entry name" value="ARM-type_fold"/>
</dbReference>
<dbReference type="AlphaFoldDB" id="A0A8C3LZV5"/>
<organism evidence="7 8">
    <name type="scientific">Chrysolophus pictus</name>
    <name type="common">Golden pheasant</name>
    <name type="synonym">Phasianus pictus</name>
    <dbReference type="NCBI Taxonomy" id="9089"/>
    <lineage>
        <taxon>Eukaryota</taxon>
        <taxon>Metazoa</taxon>
        <taxon>Chordata</taxon>
        <taxon>Craniata</taxon>
        <taxon>Vertebrata</taxon>
        <taxon>Euteleostomi</taxon>
        <taxon>Archelosauria</taxon>
        <taxon>Archosauria</taxon>
        <taxon>Dinosauria</taxon>
        <taxon>Saurischia</taxon>
        <taxon>Theropoda</taxon>
        <taxon>Coelurosauria</taxon>
        <taxon>Aves</taxon>
        <taxon>Neognathae</taxon>
        <taxon>Galloanserae</taxon>
        <taxon>Galliformes</taxon>
        <taxon>Phasianidae</taxon>
        <taxon>Phasianinae</taxon>
        <taxon>Chrysolophus</taxon>
    </lineage>
</organism>
<dbReference type="InterPro" id="IPR010473">
    <property type="entry name" value="GTPase-bd"/>
</dbReference>
<dbReference type="Pfam" id="PF06371">
    <property type="entry name" value="Drf_GBD"/>
    <property type="match status" value="1"/>
</dbReference>
<feature type="domain" description="FH2" evidence="6">
    <location>
        <begin position="469"/>
        <end position="860"/>
    </location>
</feature>
<dbReference type="PANTHER" id="PTHR45857">
    <property type="entry name" value="FORMIN-LIKE PROTEIN"/>
    <property type="match status" value="1"/>
</dbReference>
<dbReference type="InterPro" id="IPR014767">
    <property type="entry name" value="DAD_dom"/>
</dbReference>
<keyword evidence="2" id="KW-0175">Coiled coil</keyword>
<dbReference type="SMART" id="SM00498">
    <property type="entry name" value="FH2"/>
    <property type="match status" value="1"/>
</dbReference>
<dbReference type="Pfam" id="PF06367">
    <property type="entry name" value="Drf_FH3"/>
    <property type="match status" value="1"/>
</dbReference>
<evidence type="ECO:0000259" key="6">
    <source>
        <dbReference type="PROSITE" id="PS51444"/>
    </source>
</evidence>
<dbReference type="PROSITE" id="PS51232">
    <property type="entry name" value="GBD_FH3"/>
    <property type="match status" value="1"/>
</dbReference>
<feature type="coiled-coil region" evidence="2">
    <location>
        <begin position="289"/>
        <end position="386"/>
    </location>
</feature>
<dbReference type="InterPro" id="IPR042201">
    <property type="entry name" value="FH2_Formin_sf"/>
</dbReference>
<protein>
    <submittedName>
        <fullName evidence="7">Formin like 2</fullName>
    </submittedName>
</protein>
<dbReference type="InterPro" id="IPR010472">
    <property type="entry name" value="FH3_dom"/>
</dbReference>
<reference evidence="7" key="1">
    <citation type="submission" date="2025-08" db="UniProtKB">
        <authorList>
            <consortium name="Ensembl"/>
        </authorList>
    </citation>
    <scope>IDENTIFICATION</scope>
</reference>
<dbReference type="GO" id="GO:0051015">
    <property type="term" value="F:actin filament binding"/>
    <property type="evidence" value="ECO:0007669"/>
    <property type="project" value="TreeGrafter"/>
</dbReference>
<sequence length="925" mass="106723">MNLPPDKARLLRQYDNEKKWELICDQERFQVKNPPHTYIQKLKGYLDPAVTRKKFRRRVQESTQVLRELEISLRTNHIGWVREFLNEENKGLDVLVEYLSFAQYAVTYNTLPSRRTLKNSRLVSKKDDVHVCIMCLRAIMNYQYGFNMVMSHPHAVNEIALSLNNKNPRTKALVLELLAAVCLVRGGHEIILSAFDNFKEVCGEKQRFEKLMEHFRNEDNNIDFMVACMQFINIVVHSVEDMNFRVHLQYEFTKLGLDEYLDKLKHTESDKLQVQIQAYLDNVFDVGALLEDAETKNAALERVEELEENISHLSEKLQDTENEAMAKIVELEKQLMQRNKELDVIREIYKDANSQVHTLRKMVKEKEEAIQRQSTLEKKIHELEKQGTIKIQKKGDVVLHLLVPRWFLFTSVPFCPLLSTVQNGPVTVPVPPPPPPPPPPPAPPLPAPPLPGTASPTVVFNSGLAAVKIKKPIKTKFRMPVFNWVALKPNQINGTVFNEIDDERILEDLNVDEFEEIFKTKAQGPAIDLTSSKQKITQKGSNKVTLLDANRAKNLAITLRKAGKTADEICKAIHVFDLKTLPVDFVECLMRFLPTENEVKVLRLYERERKPIENLSDEDRFMMQFSKIERLMQKMTIMAFIGNFAESIQMLTPQLHAIIAASVSIKSSQKLKKILEIILALGNYMNSSKRGAVYGFKLQSLDLLLETKSTDRKQTLLHYISNVVKEKYQHVSLFYNELHYVEKAAAVSLENVLLDVKELQRGLDLTKREYTMHDHNTMLKEFIQNNEGKLKKLQDDAKIAQDAFDDAVKYFGENPKTTPPSVFFPVFVRFVKAYKVSRTKVLTNPYKSSLLCFQSPSHKTKRQQQELIAELRRRQVKDNRHVYEGKDGAIEDIITVLKTVPFTARTAKRGSRFFCEPVLTEEFHY</sequence>
<evidence type="ECO:0000259" key="5">
    <source>
        <dbReference type="PROSITE" id="PS51232"/>
    </source>
</evidence>
<dbReference type="Pfam" id="PF02181">
    <property type="entry name" value="FH2"/>
    <property type="match status" value="1"/>
</dbReference>
<name>A0A8C3LZV5_CHRPC</name>
<dbReference type="GO" id="GO:0031267">
    <property type="term" value="F:small GTPase binding"/>
    <property type="evidence" value="ECO:0007669"/>
    <property type="project" value="InterPro"/>
</dbReference>
<dbReference type="Gene3D" id="1.25.10.10">
    <property type="entry name" value="Leucine-rich Repeat Variant"/>
    <property type="match status" value="1"/>
</dbReference>
<accession>A0A8C3LZV5</accession>
<evidence type="ECO:0000259" key="4">
    <source>
        <dbReference type="PROSITE" id="PS51231"/>
    </source>
</evidence>
<evidence type="ECO:0000313" key="7">
    <source>
        <dbReference type="Ensembl" id="ENSCPIP00010017856.1"/>
    </source>
</evidence>
<dbReference type="PANTHER" id="PTHR45857:SF5">
    <property type="entry name" value="FORMIN-LIKE PROTEIN 2"/>
    <property type="match status" value="1"/>
</dbReference>
<feature type="coiled-coil region" evidence="2">
    <location>
        <begin position="749"/>
        <end position="803"/>
    </location>
</feature>
<dbReference type="SUPFAM" id="SSF48371">
    <property type="entry name" value="ARM repeat"/>
    <property type="match status" value="1"/>
</dbReference>
<dbReference type="Ensembl" id="ENSCPIT00010021231.1">
    <property type="protein sequence ID" value="ENSCPIP00010017856.1"/>
    <property type="gene ID" value="ENSCPIG00010014224.1"/>
</dbReference>
<dbReference type="FunFam" id="1.25.10.10:FF:000024">
    <property type="entry name" value="Formin-like 1, isoform CRA_c"/>
    <property type="match status" value="1"/>
</dbReference>
<dbReference type="SMART" id="SM01140">
    <property type="entry name" value="Drf_GBD"/>
    <property type="match status" value="1"/>
</dbReference>
<dbReference type="Gene3D" id="1.20.58.2220">
    <property type="entry name" value="Formin, FH2 domain"/>
    <property type="match status" value="1"/>
</dbReference>
<dbReference type="GO" id="GO:0016477">
    <property type="term" value="P:cell migration"/>
    <property type="evidence" value="ECO:0007669"/>
    <property type="project" value="TreeGrafter"/>
</dbReference>
<dbReference type="InterPro" id="IPR011989">
    <property type="entry name" value="ARM-like"/>
</dbReference>
<feature type="domain" description="GBD/FH3" evidence="5">
    <location>
        <begin position="1"/>
        <end position="377"/>
    </location>
</feature>
<evidence type="ECO:0000256" key="2">
    <source>
        <dbReference type="SAM" id="Coils"/>
    </source>
</evidence>
<dbReference type="PROSITE" id="PS51231">
    <property type="entry name" value="DAD"/>
    <property type="match status" value="1"/>
</dbReference>
<evidence type="ECO:0000256" key="1">
    <source>
        <dbReference type="ARBA" id="ARBA00023449"/>
    </source>
</evidence>